<feature type="domain" description="SWEET-like" evidence="12">
    <location>
        <begin position="1700"/>
        <end position="1768"/>
    </location>
</feature>
<dbReference type="Pfam" id="PF11145">
    <property type="entry name" value="DUF2921"/>
    <property type="match status" value="2"/>
</dbReference>
<feature type="domain" description="DUF2921" evidence="13">
    <location>
        <begin position="1480"/>
        <end position="1646"/>
    </location>
</feature>
<protein>
    <recommendedName>
        <fullName evidence="4">RING-type E3 ubiquitin transferase</fullName>
        <ecNumber evidence="4">2.3.2.27</ecNumber>
    </recommendedName>
</protein>
<evidence type="ECO:0000256" key="6">
    <source>
        <dbReference type="ARBA" id="ARBA00022692"/>
    </source>
</evidence>
<gene>
    <name evidence="14" type="ORF">RJ641_018306</name>
</gene>
<dbReference type="EC" id="2.3.2.27" evidence="4"/>
<dbReference type="Proteomes" id="UP001370490">
    <property type="component" value="Unassembled WGS sequence"/>
</dbReference>
<evidence type="ECO:0000256" key="8">
    <source>
        <dbReference type="ARBA" id="ARBA00022989"/>
    </source>
</evidence>
<evidence type="ECO:0000259" key="13">
    <source>
        <dbReference type="Pfam" id="PF25333"/>
    </source>
</evidence>
<keyword evidence="9 10" id="KW-0472">Membrane</keyword>
<evidence type="ECO:0000313" key="14">
    <source>
        <dbReference type="EMBL" id="KAK6917555.1"/>
    </source>
</evidence>
<feature type="domain" description="DUF2921" evidence="13">
    <location>
        <begin position="819"/>
        <end position="968"/>
    </location>
</feature>
<comment type="caution">
    <text evidence="14">The sequence shown here is derived from an EMBL/GenBank/DDBJ whole genome shotgun (WGS) entry which is preliminary data.</text>
</comment>
<feature type="domain" description="DUF2921" evidence="13">
    <location>
        <begin position="695"/>
        <end position="779"/>
    </location>
</feature>
<evidence type="ECO:0000256" key="7">
    <source>
        <dbReference type="ARBA" id="ARBA00022786"/>
    </source>
</evidence>
<dbReference type="InterPro" id="IPR021319">
    <property type="entry name" value="DUF2921"/>
</dbReference>
<name>A0AAN8ULA0_9MAGN</name>
<evidence type="ECO:0000259" key="12">
    <source>
        <dbReference type="Pfam" id="PF11145"/>
    </source>
</evidence>
<comment type="catalytic activity">
    <reaction evidence="1">
        <text>S-ubiquitinyl-[E2 ubiquitin-conjugating enzyme]-L-cysteine + [acceptor protein]-L-lysine = [E2 ubiquitin-conjugating enzyme]-L-cysteine + N(6)-ubiquitinyl-[acceptor protein]-L-lysine.</text>
        <dbReference type="EC" id="2.3.2.27"/>
    </reaction>
</comment>
<evidence type="ECO:0000256" key="10">
    <source>
        <dbReference type="SAM" id="Phobius"/>
    </source>
</evidence>
<feature type="domain" description="DUF2921" evidence="13">
    <location>
        <begin position="1317"/>
        <end position="1447"/>
    </location>
</feature>
<keyword evidence="6 10" id="KW-0812">Transmembrane</keyword>
<dbReference type="GO" id="GO:0061630">
    <property type="term" value="F:ubiquitin protein ligase activity"/>
    <property type="evidence" value="ECO:0007669"/>
    <property type="project" value="UniProtKB-EC"/>
</dbReference>
<keyword evidence="8 10" id="KW-1133">Transmembrane helix</keyword>
<feature type="transmembrane region" description="Helical" evidence="10">
    <location>
        <begin position="1018"/>
        <end position="1040"/>
    </location>
</feature>
<accession>A0AAN8ULA0</accession>
<feature type="transmembrane region" description="Helical" evidence="10">
    <location>
        <begin position="995"/>
        <end position="1012"/>
    </location>
</feature>
<organism evidence="14 15">
    <name type="scientific">Dillenia turbinata</name>
    <dbReference type="NCBI Taxonomy" id="194707"/>
    <lineage>
        <taxon>Eukaryota</taxon>
        <taxon>Viridiplantae</taxon>
        <taxon>Streptophyta</taxon>
        <taxon>Embryophyta</taxon>
        <taxon>Tracheophyta</taxon>
        <taxon>Spermatophyta</taxon>
        <taxon>Magnoliopsida</taxon>
        <taxon>eudicotyledons</taxon>
        <taxon>Gunneridae</taxon>
        <taxon>Pentapetalae</taxon>
        <taxon>Dilleniales</taxon>
        <taxon>Dilleniaceae</taxon>
        <taxon>Dillenia</taxon>
    </lineage>
</organism>
<keyword evidence="5" id="KW-0808">Transferase</keyword>
<feature type="chain" id="PRO_5042837987" description="RING-type E3 ubiquitin transferase" evidence="11">
    <location>
        <begin position="32"/>
        <end position="1800"/>
    </location>
</feature>
<sequence>MVMNLLRSDQPHILLFIFILIFNVCASSVFAQESNRLNTEVHRDAFLGLENAIFTGGNQLLQSTFEHLLFPDRHIFRIESENGMNQSSRTLLWRSELCFRLNGFWSSSSGKLYMVGSGSGYVKGKLRNANPVLKLNCPLNTTRTTSLFTGRLESVDMEDSIDYVEPIHILAISQLNYEYTLMTEAKKTVLRTTLRLHYFYVQPSWWRFPFLANVMYLTKIQCSEKLKVRILLQFFNSSSSMYYQPLDPDTTLVAEGAWDARTRILHLIAYHILDLMHSLVNALVGDCSIRLSVRLPAILTVTGRSTAVGNMWSSKSVNDYGYFPKLGFWNSGDWMSVCLEVCLLHMWSTANLEHVLFPLVDPWTRTLQKFPHAVLLGFVTSEFAKMESDPPILSLLIRSKGCQTSLILFISILFINLSVSFSISPRTSLSYRQHCNLIVPESIPTSKKHPLNGFLELGQVYFSGGDRLPELTFTSLFFSNRQIYLSQTRGVFKVEATLSIRGPLQFPSSGSFIPSAPSKFDVELQGFWSSSSRKLCMVGSGSGVSSGNLHNLTIVLKLNHPNSSSIVSSLIHGVLESSDKEDNNNYFEPIPLFALSRTNYEADNIDRNEFSGEDDSLISSSLTLEAEGDICLTLRRLLDMFELIYDSDCDTVNCNPLGRDFEFLPSMITFKGVDCLDQYILRTFIGFSNSDNIVPDQFIDHRTTFVAEGTWDTQNSRLSLVACRVVNFTYCLVGAFVGDCSVRLNLRFPAFLSVRNRSTIVGKIWSENNIHEAGYFSPIFFQNLFDRSTHLRGLNYEYSEINTAKQTSARGGGVKCKQRTYSMKSLLEMRLNMLVGHGKRQRFWGYASPLSIGDHMFENLLRKKMNLSGPVNISYQMTFKPPPDFDHPLSKSVELLAEGVYNATSGSLCMLGCRLIRLRGKRLTRNSLMDCEILINVRFSSIDASKNFVFGTIESMRRKSDLLYFRPLEFSSLSFNFEEAETFISRMKMEIRMDLISSTFAFVFIALQLQYMRKHREVIPFMSIMTLVAILLWPTIHILLDSEAMFLANFYHKDILFSNTTELEENAVLVKMAAVIVFSLAFRLLYLAWSARSGAEIHSNLSVSEKKVVVSSLATYLGFVLIARQIHQRICQERPCHLRLSCPENLESYLGPVLDCFLLPQILFNFFCKSKEKPLAPFFYVGMTALRLLPHTYSLNGSQTSTWHLGSIYANPQMNLYSTTWDIMICCIGLLLAFLLHLQQRKLCMIGSGRGFSSDSILDLNVIVKFNYANTSSILKSLVNGVVERNDDLVGGSLSLEKDRDLCSMLSKIYGGYELIYESDCENVECNPFGERFHFVPSLLSFSSIRCLDERRLQLLVNLFSSVENVFVRDLAPNATLVAEGKWDEKRNRFLFVACQILYSMDSLSDSSTGNCFVRFSLRFCGFLTLRNRSVVGKIWSNQTVNGSAYYGNSWFWTARNKLFGLAGLKYEYSEIDTLTKTCSFKRTNKHKVKTYPNGHSSDMRFRILLGNNKEEKRWGSATPLFVGNQFYGPLAFTENTSSDSLLKISYRISFTAQPSFMSGSAGSPLDSVEILAEGLCDAKAGVLCMIGCKHLRSIQTILTQNNSLDCGISVNAQLSPLDAKVGGTTVKGTIESIRQISDPLYFQRLEFSSRTIYSEQAKSSLWRMDLEITMFHFLQLAFSARSGDGNQKILSYSEKKMMFNIFCNSGEKSFAASFYVGTSVVRILPHAYGLYRAHASTLSLNLFYIYANPWTDLFSTAWDVIILCCSLLFVASLPYSSTMVAVASFLRDSERDQHAREFL</sequence>
<feature type="domain" description="DUF2921" evidence="13">
    <location>
        <begin position="431"/>
        <end position="590"/>
    </location>
</feature>
<keyword evidence="11" id="KW-0732">Signal</keyword>
<feature type="domain" description="DUF2921" evidence="13">
    <location>
        <begin position="211"/>
        <end position="326"/>
    </location>
</feature>
<dbReference type="EMBL" id="JBAMMX010000023">
    <property type="protein sequence ID" value="KAK6917555.1"/>
    <property type="molecule type" value="Genomic_DNA"/>
</dbReference>
<evidence type="ECO:0000256" key="9">
    <source>
        <dbReference type="ARBA" id="ARBA00023136"/>
    </source>
</evidence>
<comment type="subcellular location">
    <subcellularLocation>
        <location evidence="2">Endomembrane system</location>
        <topology evidence="2">Multi-pass membrane protein</topology>
    </subcellularLocation>
</comment>
<comment type="pathway">
    <text evidence="3">Protein modification; protein ubiquitination.</text>
</comment>
<dbReference type="Pfam" id="PF25333">
    <property type="entry name" value="DUF2921_N"/>
    <property type="match status" value="7"/>
</dbReference>
<evidence type="ECO:0000256" key="4">
    <source>
        <dbReference type="ARBA" id="ARBA00012483"/>
    </source>
</evidence>
<evidence type="ECO:0000256" key="2">
    <source>
        <dbReference type="ARBA" id="ARBA00004127"/>
    </source>
</evidence>
<feature type="domain" description="SWEET-like" evidence="12">
    <location>
        <begin position="980"/>
        <end position="1241"/>
    </location>
</feature>
<dbReference type="InterPro" id="IPR057425">
    <property type="entry name" value="DUF2921_N"/>
</dbReference>
<evidence type="ECO:0000256" key="1">
    <source>
        <dbReference type="ARBA" id="ARBA00000900"/>
    </source>
</evidence>
<evidence type="ECO:0000256" key="3">
    <source>
        <dbReference type="ARBA" id="ARBA00004906"/>
    </source>
</evidence>
<evidence type="ECO:0000256" key="5">
    <source>
        <dbReference type="ARBA" id="ARBA00022679"/>
    </source>
</evidence>
<proteinExistence type="predicted"/>
<keyword evidence="15" id="KW-1185">Reference proteome</keyword>
<reference evidence="14 15" key="1">
    <citation type="submission" date="2023-12" db="EMBL/GenBank/DDBJ databases">
        <title>A high-quality genome assembly for Dillenia turbinata (Dilleniales).</title>
        <authorList>
            <person name="Chanderbali A."/>
        </authorList>
    </citation>
    <scope>NUCLEOTIDE SEQUENCE [LARGE SCALE GENOMIC DNA]</scope>
    <source>
        <strain evidence="14">LSX21</strain>
        <tissue evidence="14">Leaf</tissue>
    </source>
</reference>
<feature type="domain" description="DUF2921" evidence="13">
    <location>
        <begin position="84"/>
        <end position="168"/>
    </location>
</feature>
<feature type="transmembrane region" description="Helical" evidence="10">
    <location>
        <begin position="1214"/>
        <end position="1236"/>
    </location>
</feature>
<dbReference type="PANTHER" id="PTHR33389">
    <property type="entry name" value="FAMILY PROTEIN, PUTATIVE (DUF2921)-RELATED"/>
    <property type="match status" value="1"/>
</dbReference>
<evidence type="ECO:0000256" key="11">
    <source>
        <dbReference type="SAM" id="SignalP"/>
    </source>
</evidence>
<keyword evidence="7" id="KW-0833">Ubl conjugation pathway</keyword>
<dbReference type="PANTHER" id="PTHR33389:SF22">
    <property type="entry name" value="FAMILY PROTEIN, PUTATIVE (DUF2921)-RELATED"/>
    <property type="match status" value="1"/>
</dbReference>
<dbReference type="GO" id="GO:0012505">
    <property type="term" value="C:endomembrane system"/>
    <property type="evidence" value="ECO:0007669"/>
    <property type="project" value="UniProtKB-SubCell"/>
</dbReference>
<feature type="transmembrane region" description="Helical" evidence="10">
    <location>
        <begin position="1068"/>
        <end position="1088"/>
    </location>
</feature>
<evidence type="ECO:0000313" key="15">
    <source>
        <dbReference type="Proteomes" id="UP001370490"/>
    </source>
</evidence>
<feature type="signal peptide" evidence="11">
    <location>
        <begin position="1"/>
        <end position="31"/>
    </location>
</feature>